<evidence type="ECO:0000256" key="4">
    <source>
        <dbReference type="ARBA" id="ARBA00022806"/>
    </source>
</evidence>
<dbReference type="GO" id="GO:0004518">
    <property type="term" value="F:nuclease activity"/>
    <property type="evidence" value="ECO:0007669"/>
    <property type="project" value="InterPro"/>
</dbReference>
<dbReference type="InterPro" id="IPR002464">
    <property type="entry name" value="DNA/RNA_helicase_DEAH_CS"/>
</dbReference>
<dbReference type="GO" id="GO:0016787">
    <property type="term" value="F:hydrolase activity"/>
    <property type="evidence" value="ECO:0007669"/>
    <property type="project" value="UniProtKB-KW"/>
</dbReference>
<dbReference type="NCBIfam" id="NF010337">
    <property type="entry name" value="PRK13766.1"/>
    <property type="match status" value="1"/>
</dbReference>
<reference evidence="10 11" key="1">
    <citation type="submission" date="2006-10" db="EMBL/GenBank/DDBJ databases">
        <title>Complete sequence of Methanosaeta thermophila PT.</title>
        <authorList>
            <consortium name="US DOE Joint Genome Institute"/>
            <person name="Copeland A."/>
            <person name="Lucas S."/>
            <person name="Lapidus A."/>
            <person name="Barry K."/>
            <person name="Detter J.C."/>
            <person name="Glavina del Rio T."/>
            <person name="Hammon N."/>
            <person name="Israni S."/>
            <person name="Pitluck S."/>
            <person name="Chain P."/>
            <person name="Malfatti S."/>
            <person name="Shin M."/>
            <person name="Vergez L."/>
            <person name="Schmutz J."/>
            <person name="Larimer F."/>
            <person name="Land M."/>
            <person name="Hauser L."/>
            <person name="Kyrpides N."/>
            <person name="Kim E."/>
            <person name="Smith K.S."/>
            <person name="Ingram-Smith C."/>
            <person name="Richardson P."/>
        </authorList>
    </citation>
    <scope>NUCLEOTIDE SEQUENCE [LARGE SCALE GENOMIC DNA]</scope>
    <source>
        <strain evidence="11">DSM 6194 / JCM 14653 / NBRC 101360 / PT</strain>
    </source>
</reference>
<dbReference type="PANTHER" id="PTHR14025">
    <property type="entry name" value="FANCONI ANEMIA GROUP M FANCM FAMILY MEMBER"/>
    <property type="match status" value="1"/>
</dbReference>
<dbReference type="InterPro" id="IPR010994">
    <property type="entry name" value="RuvA_2-like"/>
</dbReference>
<keyword evidence="2" id="KW-0227">DNA damage</keyword>
<dbReference type="Pfam" id="PF21210">
    <property type="entry name" value="RNA_helicase_helical"/>
    <property type="match status" value="1"/>
</dbReference>
<dbReference type="GO" id="GO:0003677">
    <property type="term" value="F:DNA binding"/>
    <property type="evidence" value="ECO:0007669"/>
    <property type="project" value="UniProtKB-KW"/>
</dbReference>
<dbReference type="CDD" id="cd20075">
    <property type="entry name" value="XPF_nuclease_XPF_arch"/>
    <property type="match status" value="1"/>
</dbReference>
<evidence type="ECO:0000313" key="11">
    <source>
        <dbReference type="Proteomes" id="UP000000674"/>
    </source>
</evidence>
<dbReference type="Gene3D" id="3.40.50.10130">
    <property type="match status" value="1"/>
</dbReference>
<dbReference type="SMART" id="SM00490">
    <property type="entry name" value="HELICc"/>
    <property type="match status" value="1"/>
</dbReference>
<keyword evidence="3" id="KW-0378">Hydrolase</keyword>
<dbReference type="KEGG" id="mtp:Mthe_0228"/>
<dbReference type="Pfam" id="PF00270">
    <property type="entry name" value="DEAD"/>
    <property type="match status" value="1"/>
</dbReference>
<dbReference type="CDD" id="cd18035">
    <property type="entry name" value="DEXHc_Hef"/>
    <property type="match status" value="1"/>
</dbReference>
<dbReference type="FunFam" id="3.40.50.300:FF:001992">
    <property type="entry name" value="ATP-dependent RNA helicase, putative"/>
    <property type="match status" value="1"/>
</dbReference>
<evidence type="ECO:0000256" key="5">
    <source>
        <dbReference type="ARBA" id="ARBA00022840"/>
    </source>
</evidence>
<dbReference type="RefSeq" id="WP_011695425.1">
    <property type="nucleotide sequence ID" value="NC_008553.1"/>
</dbReference>
<dbReference type="PROSITE" id="PS51192">
    <property type="entry name" value="HELICASE_ATP_BIND_1"/>
    <property type="match status" value="1"/>
</dbReference>
<dbReference type="GO" id="GO:0004386">
    <property type="term" value="F:helicase activity"/>
    <property type="evidence" value="ECO:0007669"/>
    <property type="project" value="UniProtKB-KW"/>
</dbReference>
<name>A0B5Q2_METTP</name>
<dbReference type="HOGENOM" id="CLU_002513_3_1_2"/>
<evidence type="ECO:0000259" key="9">
    <source>
        <dbReference type="PROSITE" id="PS51194"/>
    </source>
</evidence>
<dbReference type="PROSITE" id="PS00690">
    <property type="entry name" value="DEAH_ATP_HELICASE"/>
    <property type="match status" value="1"/>
</dbReference>
<dbReference type="Gene3D" id="1.20.1320.20">
    <property type="entry name" value="hef helicase domain"/>
    <property type="match status" value="1"/>
</dbReference>
<dbReference type="InterPro" id="IPR003583">
    <property type="entry name" value="Hlx-hairpin-Hlx_DNA-bd_motif"/>
</dbReference>
<feature type="domain" description="Helicase C-terminal" evidence="9">
    <location>
        <begin position="345"/>
        <end position="520"/>
    </location>
</feature>
<dbReference type="PROSITE" id="PS51194">
    <property type="entry name" value="HELICASE_CTER"/>
    <property type="match status" value="1"/>
</dbReference>
<dbReference type="SUPFAM" id="SSF52980">
    <property type="entry name" value="Restriction endonuclease-like"/>
    <property type="match status" value="1"/>
</dbReference>
<dbReference type="InterPro" id="IPR014001">
    <property type="entry name" value="Helicase_ATP-bd"/>
</dbReference>
<protein>
    <submittedName>
        <fullName evidence="10">DEAD/DEAH box helicase domain protein</fullName>
    </submittedName>
</protein>
<dbReference type="GO" id="GO:0006281">
    <property type="term" value="P:DNA repair"/>
    <property type="evidence" value="ECO:0007669"/>
    <property type="project" value="UniProtKB-KW"/>
</dbReference>
<dbReference type="SMART" id="SM00487">
    <property type="entry name" value="DEXDc"/>
    <property type="match status" value="1"/>
</dbReference>
<organism evidence="10 11">
    <name type="scientific">Methanothrix thermoacetophila (strain DSM 6194 / JCM 14653 / NBRC 101360 / PT)</name>
    <name type="common">Methanosaeta thermophila</name>
    <dbReference type="NCBI Taxonomy" id="349307"/>
    <lineage>
        <taxon>Archaea</taxon>
        <taxon>Methanobacteriati</taxon>
        <taxon>Methanobacteriota</taxon>
        <taxon>Stenosarchaea group</taxon>
        <taxon>Methanomicrobia</taxon>
        <taxon>Methanotrichales</taxon>
        <taxon>Methanotrichaceae</taxon>
        <taxon>Methanothrix</taxon>
    </lineage>
</organism>
<dbReference type="SMART" id="SM00891">
    <property type="entry name" value="ERCC4"/>
    <property type="match status" value="1"/>
</dbReference>
<dbReference type="InterPro" id="IPR006166">
    <property type="entry name" value="ERCC4_domain"/>
</dbReference>
<dbReference type="Pfam" id="PF00271">
    <property type="entry name" value="Helicase_C"/>
    <property type="match status" value="1"/>
</dbReference>
<dbReference type="InterPro" id="IPR001650">
    <property type="entry name" value="Helicase_C-like"/>
</dbReference>
<proteinExistence type="predicted"/>
<dbReference type="InterPro" id="IPR011335">
    <property type="entry name" value="Restrct_endonuc-II-like"/>
</dbReference>
<dbReference type="Proteomes" id="UP000000674">
    <property type="component" value="Chromosome"/>
</dbReference>
<dbReference type="SMART" id="SM00278">
    <property type="entry name" value="HhH1"/>
    <property type="match status" value="2"/>
</dbReference>
<dbReference type="GeneID" id="4462001"/>
<sequence>MSYLVHPLLKPEAVEKRLFQIDLAARALRGSTLVVMPTGLGKTIVALMVMLARLEKGRVLFLAPTRPLVEQHAAFLRRVLTSPDLVASVTGETDPESRAEIWRSCRIAVSTPQVVENDLLSGRMDLRDVSLVIFDEAHRAAGNYAYVYIAERYRREARDPLVLGMTASPGSEAERIAEICANLGIESIEMKSESDPDVAPFVHHREIEWIKVEVPEQLQKIRGVIDGLVSERMEEINSLGMCRIDPRTSKGELLDLQKRFSSALARGPNQNIFRGISLLAEIMKLKHAVELAETQGVSALRQYLERLAQEARSRGGSKASRRLIEDPRIQHVLSVLKDIDLEHPKLSRALEIIEDQLETSPESRIIVFTNYRDTATALLRFLQANASDAVKPVRFVGQASRENDEGLSQRKQSEILEKFRAGEYNVLIATSVGEEGIDIPSTDMVLFYEPVPSEIRSIQRKGRTGRARTGRVVVLIAKGTRDEAYYWISDRKERTMRRQLQGMAEPLPVDSAVPDTAPISSRASRQISITEICEPDELPLIIVDSRERDMARLLEKTGLRIVLRSLEVGDYVLSERLGIERKTADDLIDSIIDPERDLFRQIGDLARTYDRPLLIIEGQNLYARQVHPNSVRGILATIAVDFGVPIVPTGSIEETAALIALMARREHEAGYRDVKLHGRKTSRTLKEQQEYLISALPGVGPSVARNLLRHFGSVERIMTASEGELMSVDKVGPKTAARIREIVSGEYKG</sequence>
<dbReference type="Pfam" id="PF12826">
    <property type="entry name" value="HHH_2"/>
    <property type="match status" value="1"/>
</dbReference>
<dbReference type="SUPFAM" id="SSF47781">
    <property type="entry name" value="RuvA domain 2-like"/>
    <property type="match status" value="1"/>
</dbReference>
<keyword evidence="11" id="KW-1185">Reference proteome</keyword>
<evidence type="ECO:0000256" key="2">
    <source>
        <dbReference type="ARBA" id="ARBA00022763"/>
    </source>
</evidence>
<feature type="domain" description="Helicase ATP-binding" evidence="8">
    <location>
        <begin position="23"/>
        <end position="187"/>
    </location>
</feature>
<evidence type="ECO:0000256" key="3">
    <source>
        <dbReference type="ARBA" id="ARBA00022801"/>
    </source>
</evidence>
<keyword evidence="1" id="KW-0547">Nucleotide-binding</keyword>
<dbReference type="PANTHER" id="PTHR14025:SF20">
    <property type="entry name" value="FANCONI ANEMIA GROUP M PROTEIN"/>
    <property type="match status" value="1"/>
</dbReference>
<dbReference type="AlphaFoldDB" id="A0B5Q2"/>
<accession>A0B5Q2</accession>
<dbReference type="SUPFAM" id="SSF52540">
    <property type="entry name" value="P-loop containing nucleoside triphosphate hydrolases"/>
    <property type="match status" value="1"/>
</dbReference>
<keyword evidence="5" id="KW-0067">ATP-binding</keyword>
<evidence type="ECO:0000256" key="6">
    <source>
        <dbReference type="ARBA" id="ARBA00023125"/>
    </source>
</evidence>
<dbReference type="Pfam" id="PF02732">
    <property type="entry name" value="ERCC4"/>
    <property type="match status" value="1"/>
</dbReference>
<dbReference type="GO" id="GO:0140097">
    <property type="term" value="F:catalytic activity, acting on DNA"/>
    <property type="evidence" value="ECO:0007669"/>
    <property type="project" value="UniProtKB-ARBA"/>
</dbReference>
<dbReference type="InterPro" id="IPR027417">
    <property type="entry name" value="P-loop_NTPase"/>
</dbReference>
<gene>
    <name evidence="10" type="ordered locus">Mthe_0228</name>
</gene>
<evidence type="ECO:0000256" key="7">
    <source>
        <dbReference type="ARBA" id="ARBA00023204"/>
    </source>
</evidence>
<keyword evidence="4 10" id="KW-0347">Helicase</keyword>
<dbReference type="GO" id="GO:0005524">
    <property type="term" value="F:ATP binding"/>
    <property type="evidence" value="ECO:0007669"/>
    <property type="project" value="UniProtKB-KW"/>
</dbReference>
<dbReference type="InterPro" id="IPR041755">
    <property type="entry name" value="Hef_ID"/>
</dbReference>
<dbReference type="Gene3D" id="1.10.150.20">
    <property type="entry name" value="5' to 3' exonuclease, C-terminal subdomain"/>
    <property type="match status" value="1"/>
</dbReference>
<dbReference type="STRING" id="349307.Mthe_0228"/>
<evidence type="ECO:0000313" key="10">
    <source>
        <dbReference type="EMBL" id="ABK14026.1"/>
    </source>
</evidence>
<dbReference type="InterPro" id="IPR011545">
    <property type="entry name" value="DEAD/DEAH_box_helicase_dom"/>
</dbReference>
<keyword evidence="6" id="KW-0238">DNA-binding</keyword>
<dbReference type="InterPro" id="IPR041663">
    <property type="entry name" value="DisA/LigA_HHH"/>
</dbReference>
<evidence type="ECO:0000256" key="1">
    <source>
        <dbReference type="ARBA" id="ARBA00022741"/>
    </source>
</evidence>
<dbReference type="EMBL" id="CP000477">
    <property type="protein sequence ID" value="ABK14026.1"/>
    <property type="molecule type" value="Genomic_DNA"/>
</dbReference>
<keyword evidence="7" id="KW-0234">DNA repair</keyword>
<dbReference type="Gene3D" id="3.40.50.300">
    <property type="entry name" value="P-loop containing nucleotide triphosphate hydrolases"/>
    <property type="match status" value="2"/>
</dbReference>
<evidence type="ECO:0000259" key="8">
    <source>
        <dbReference type="PROSITE" id="PS51192"/>
    </source>
</evidence>
<dbReference type="CDD" id="cd12089">
    <property type="entry name" value="Hef_ID"/>
    <property type="match status" value="1"/>
</dbReference>